<feature type="domain" description="Fimbrial-type adhesion" evidence="6">
    <location>
        <begin position="31"/>
        <end position="196"/>
    </location>
</feature>
<keyword evidence="8" id="KW-1185">Reference proteome</keyword>
<evidence type="ECO:0000256" key="3">
    <source>
        <dbReference type="ARBA" id="ARBA00022729"/>
    </source>
</evidence>
<comment type="caution">
    <text evidence="7">The sequence shown here is derived from an EMBL/GenBank/DDBJ whole genome shotgun (WGS) entry which is preliminary data.</text>
</comment>
<name>A0A2S9I6J2_9GAMM</name>
<dbReference type="AlphaFoldDB" id="A0A2S9I6J2"/>
<accession>A0A2S9I6J2</accession>
<comment type="subcellular location">
    <subcellularLocation>
        <location evidence="1">Fimbrium</location>
    </subcellularLocation>
</comment>
<feature type="signal peptide" evidence="5">
    <location>
        <begin position="1"/>
        <end position="22"/>
    </location>
</feature>
<dbReference type="InterPro" id="IPR036937">
    <property type="entry name" value="Adhesion_dom_fimbrial_sf"/>
</dbReference>
<dbReference type="PANTHER" id="PTHR33420:SF3">
    <property type="entry name" value="FIMBRIAL SUBUNIT ELFA"/>
    <property type="match status" value="1"/>
</dbReference>
<dbReference type="Proteomes" id="UP000239181">
    <property type="component" value="Unassembled WGS sequence"/>
</dbReference>
<evidence type="ECO:0000256" key="5">
    <source>
        <dbReference type="SAM" id="SignalP"/>
    </source>
</evidence>
<feature type="chain" id="PRO_5015727319" description="Fimbrial-type adhesion domain-containing protein" evidence="5">
    <location>
        <begin position="23"/>
        <end position="197"/>
    </location>
</feature>
<keyword evidence="4" id="KW-0281">Fimbrium</keyword>
<dbReference type="SUPFAM" id="SSF49401">
    <property type="entry name" value="Bacterial adhesins"/>
    <property type="match status" value="1"/>
</dbReference>
<dbReference type="InterPro" id="IPR008966">
    <property type="entry name" value="Adhesion_dom_sf"/>
</dbReference>
<dbReference type="OrthoDB" id="6556208at2"/>
<evidence type="ECO:0000313" key="7">
    <source>
        <dbReference type="EMBL" id="PRD13409.1"/>
    </source>
</evidence>
<organism evidence="7 8">
    <name type="scientific">Pantoea coffeiphila</name>
    <dbReference type="NCBI Taxonomy" id="1465635"/>
    <lineage>
        <taxon>Bacteria</taxon>
        <taxon>Pseudomonadati</taxon>
        <taxon>Pseudomonadota</taxon>
        <taxon>Gammaproteobacteria</taxon>
        <taxon>Enterobacterales</taxon>
        <taxon>Erwiniaceae</taxon>
        <taxon>Pantoea</taxon>
    </lineage>
</organism>
<dbReference type="RefSeq" id="WP_105594780.1">
    <property type="nucleotide sequence ID" value="NZ_PDET01000019.1"/>
</dbReference>
<evidence type="ECO:0000313" key="8">
    <source>
        <dbReference type="Proteomes" id="UP000239181"/>
    </source>
</evidence>
<evidence type="ECO:0000256" key="1">
    <source>
        <dbReference type="ARBA" id="ARBA00004561"/>
    </source>
</evidence>
<dbReference type="InterPro" id="IPR000259">
    <property type="entry name" value="Adhesion_dom_fimbrial"/>
</dbReference>
<proteinExistence type="inferred from homology"/>
<gene>
    <name evidence="7" type="ORF">CQW29_21480</name>
</gene>
<dbReference type="EMBL" id="PDET01000019">
    <property type="protein sequence ID" value="PRD13409.1"/>
    <property type="molecule type" value="Genomic_DNA"/>
</dbReference>
<sequence>MNKIITISTAVSLTVFSYTSLASTNVSGGTINFTGAVTDSTCTINGNNPASLSVALNPITTEQAGTAEGLIDAEKKAFSLDFSNCSSAQSAAAGGTQPASTLKIQFSSSNTISNDGKYLINQENGPNGQANNVGIAIVLQDSETQPIMLNQALDTKLAGNTSKPDTLNFYAKYYKVDTKPAQAGTVRTMVTYSVSYL</sequence>
<dbReference type="GO" id="GO:0009289">
    <property type="term" value="C:pilus"/>
    <property type="evidence" value="ECO:0007669"/>
    <property type="project" value="UniProtKB-SubCell"/>
</dbReference>
<reference evidence="7 8" key="1">
    <citation type="submission" date="2017-10" db="EMBL/GenBank/DDBJ databases">
        <title>Draft genome of two endophytic bacteria isolated from 'guarana' Paullinia cupana (Mart.) Ducke.</title>
        <authorList>
            <person name="Siqueira K.A."/>
            <person name="Liotti R.G."/>
            <person name="Mendes T.A."/>
            <person name="Soares M.A."/>
        </authorList>
    </citation>
    <scope>NUCLEOTIDE SEQUENCE [LARGE SCALE GENOMIC DNA]</scope>
    <source>
        <strain evidence="7 8">342</strain>
    </source>
</reference>
<keyword evidence="3 5" id="KW-0732">Signal</keyword>
<dbReference type="GO" id="GO:0043709">
    <property type="term" value="P:cell adhesion involved in single-species biofilm formation"/>
    <property type="evidence" value="ECO:0007669"/>
    <property type="project" value="TreeGrafter"/>
</dbReference>
<protein>
    <recommendedName>
        <fullName evidence="6">Fimbrial-type adhesion domain-containing protein</fullName>
    </recommendedName>
</protein>
<evidence type="ECO:0000256" key="4">
    <source>
        <dbReference type="ARBA" id="ARBA00023263"/>
    </source>
</evidence>
<dbReference type="InterPro" id="IPR050263">
    <property type="entry name" value="Bact_Fimbrial_Adh_Pro"/>
</dbReference>
<dbReference type="Gene3D" id="2.60.40.1090">
    <property type="entry name" value="Fimbrial-type adhesion domain"/>
    <property type="match status" value="1"/>
</dbReference>
<evidence type="ECO:0000256" key="2">
    <source>
        <dbReference type="ARBA" id="ARBA00006671"/>
    </source>
</evidence>
<dbReference type="Pfam" id="PF00419">
    <property type="entry name" value="Fimbrial"/>
    <property type="match status" value="1"/>
</dbReference>
<dbReference type="PANTHER" id="PTHR33420">
    <property type="entry name" value="FIMBRIAL SUBUNIT ELFA-RELATED"/>
    <property type="match status" value="1"/>
</dbReference>
<evidence type="ECO:0000259" key="6">
    <source>
        <dbReference type="Pfam" id="PF00419"/>
    </source>
</evidence>
<comment type="similarity">
    <text evidence="2">Belongs to the fimbrial protein family.</text>
</comment>